<feature type="transmembrane region" description="Helical" evidence="1">
    <location>
        <begin position="75"/>
        <end position="93"/>
    </location>
</feature>
<comment type="caution">
    <text evidence="3">The sequence shown here is derived from an EMBL/GenBank/DDBJ whole genome shotgun (WGS) entry which is preliminary data.</text>
</comment>
<keyword evidence="1" id="KW-0472">Membrane</keyword>
<evidence type="ECO:0000256" key="1">
    <source>
        <dbReference type="SAM" id="Phobius"/>
    </source>
</evidence>
<dbReference type="InterPro" id="IPR052529">
    <property type="entry name" value="Bact_Transport_Assoc"/>
</dbReference>
<name>A0A368TQ97_9GAMM</name>
<dbReference type="InterPro" id="IPR007349">
    <property type="entry name" value="DUF418"/>
</dbReference>
<gene>
    <name evidence="3" type="ORF">DU505_21035</name>
</gene>
<evidence type="ECO:0000313" key="4">
    <source>
        <dbReference type="Proteomes" id="UP000252405"/>
    </source>
</evidence>
<protein>
    <submittedName>
        <fullName evidence="3">DUF418 domain-containing protein</fullName>
    </submittedName>
</protein>
<feature type="transmembrane region" description="Helical" evidence="1">
    <location>
        <begin position="147"/>
        <end position="168"/>
    </location>
</feature>
<keyword evidence="1" id="KW-0812">Transmembrane</keyword>
<dbReference type="Proteomes" id="UP000252405">
    <property type="component" value="Unassembled WGS sequence"/>
</dbReference>
<dbReference type="PANTHER" id="PTHR30590:SF2">
    <property type="entry name" value="INNER MEMBRANE PROTEIN"/>
    <property type="match status" value="1"/>
</dbReference>
<feature type="transmembrane region" description="Helical" evidence="1">
    <location>
        <begin position="21"/>
        <end position="44"/>
    </location>
</feature>
<reference evidence="3 4" key="1">
    <citation type="submission" date="2018-07" db="EMBL/GenBank/DDBJ databases">
        <title>Halomonas montanilacus sp. nov., isolated from Lake Pengyan on Tibetan Plateau.</title>
        <authorList>
            <person name="Lu H."/>
            <person name="Xing P."/>
            <person name="Wu Q."/>
        </authorList>
    </citation>
    <scope>NUCLEOTIDE SEQUENCE [LARGE SCALE GENOMIC DNA]</scope>
    <source>
        <strain evidence="3 4">PYC7W</strain>
    </source>
</reference>
<feature type="transmembrane region" description="Helical" evidence="1">
    <location>
        <begin position="325"/>
        <end position="349"/>
    </location>
</feature>
<evidence type="ECO:0000259" key="2">
    <source>
        <dbReference type="Pfam" id="PF04235"/>
    </source>
</evidence>
<dbReference type="PANTHER" id="PTHR30590">
    <property type="entry name" value="INNER MEMBRANE PROTEIN"/>
    <property type="match status" value="1"/>
</dbReference>
<feature type="transmembrane region" description="Helical" evidence="1">
    <location>
        <begin position="50"/>
        <end position="68"/>
    </location>
</feature>
<feature type="transmembrane region" description="Helical" evidence="1">
    <location>
        <begin position="255"/>
        <end position="275"/>
    </location>
</feature>
<keyword evidence="4" id="KW-1185">Reference proteome</keyword>
<keyword evidence="1" id="KW-1133">Transmembrane helix</keyword>
<dbReference type="OrthoDB" id="9807744at2"/>
<feature type="transmembrane region" description="Helical" evidence="1">
    <location>
        <begin position="120"/>
        <end position="140"/>
    </location>
</feature>
<feature type="domain" description="DUF418" evidence="2">
    <location>
        <begin position="240"/>
        <end position="400"/>
    </location>
</feature>
<organism evidence="3 4">
    <name type="scientific">Billgrantia montanilacus</name>
    <dbReference type="NCBI Taxonomy" id="2282305"/>
    <lineage>
        <taxon>Bacteria</taxon>
        <taxon>Pseudomonadati</taxon>
        <taxon>Pseudomonadota</taxon>
        <taxon>Gammaproteobacteria</taxon>
        <taxon>Oceanospirillales</taxon>
        <taxon>Halomonadaceae</taxon>
        <taxon>Billgrantia</taxon>
    </lineage>
</organism>
<accession>A0A368TQ97</accession>
<feature type="transmembrane region" description="Helical" evidence="1">
    <location>
        <begin position="220"/>
        <end position="243"/>
    </location>
</feature>
<feature type="transmembrane region" description="Helical" evidence="1">
    <location>
        <begin position="295"/>
        <end position="313"/>
    </location>
</feature>
<dbReference type="AlphaFoldDB" id="A0A368TQ97"/>
<evidence type="ECO:0000313" key="3">
    <source>
        <dbReference type="EMBL" id="RCV86342.1"/>
    </source>
</evidence>
<feature type="transmembrane region" description="Helical" evidence="1">
    <location>
        <begin position="361"/>
        <end position="382"/>
    </location>
</feature>
<sequence>MQVTTEARGATSGDRVHSLDVLRGFALLGILVMNIQAFAMPMAAYTNPTAWGDLTGANFGVWLLSHLLAAEKMMAIFSMLFGAGIVLFADHAWQRGKSAAGLHYRRNAWLLLFGAAHGYLLWYGDILFIYAVCGFALFPFRNLSPRALFVLGLALLSVSSLLFLYFGWSMRLWPEAQLAAFEAEWRPAPAALAEEIAIYRGGWLEQLAHRAPITAEAQTFVLIVWGFWRAAGLMLIGMGLYRLGVLSGQASNATYWRLLVAGWLIGLPLVGYGVAWNFANGWGPESLFHGSQFNYWGSLPVSLGWIAGVILLLRHGALHWLTWRLAAVGRMAFTLYILQTVIGVLLFYGQGLALFGQVERTGQIGIVAGIWLLQLLLAPVWLRHFRFGPLEWLWRSLTYGQRQSFRRQ</sequence>
<proteinExistence type="predicted"/>
<dbReference type="Pfam" id="PF04235">
    <property type="entry name" value="DUF418"/>
    <property type="match status" value="1"/>
</dbReference>
<dbReference type="EMBL" id="QPII01000026">
    <property type="protein sequence ID" value="RCV86342.1"/>
    <property type="molecule type" value="Genomic_DNA"/>
</dbReference>
<dbReference type="RefSeq" id="WP_114480935.1">
    <property type="nucleotide sequence ID" value="NZ_QPII01000026.1"/>
</dbReference>